<evidence type="ECO:0000313" key="2">
    <source>
        <dbReference type="EMBL" id="ABX44131.1"/>
    </source>
</evidence>
<protein>
    <recommendedName>
        <fullName evidence="1">Putative zinc ribbon domain-containing protein</fullName>
    </recommendedName>
</protein>
<dbReference type="Proteomes" id="UP000000370">
    <property type="component" value="Chromosome"/>
</dbReference>
<feature type="domain" description="Putative zinc ribbon" evidence="1">
    <location>
        <begin position="5"/>
        <end position="85"/>
    </location>
</feature>
<keyword evidence="3" id="KW-1185">Reference proteome</keyword>
<dbReference type="RefSeq" id="WP_012201779.1">
    <property type="nucleotide sequence ID" value="NC_010001.1"/>
</dbReference>
<dbReference type="EMBL" id="CP000885">
    <property type="protein sequence ID" value="ABX44131.1"/>
    <property type="molecule type" value="Genomic_DNA"/>
</dbReference>
<name>A9KKE0_LACP7</name>
<dbReference type="OrthoDB" id="9801008at2"/>
<dbReference type="HOGENOM" id="CLU_175260_0_0_9"/>
<organism evidence="2 3">
    <name type="scientific">Lachnoclostridium phytofermentans (strain ATCC 700394 / DSM 18823 / ISDg)</name>
    <name type="common">Clostridium phytofermentans</name>
    <dbReference type="NCBI Taxonomy" id="357809"/>
    <lineage>
        <taxon>Bacteria</taxon>
        <taxon>Bacillati</taxon>
        <taxon>Bacillota</taxon>
        <taxon>Clostridia</taxon>
        <taxon>Lachnospirales</taxon>
        <taxon>Lachnospiraceae</taxon>
    </lineage>
</organism>
<evidence type="ECO:0000259" key="1">
    <source>
        <dbReference type="Pfam" id="PF12674"/>
    </source>
</evidence>
<dbReference type="KEGG" id="cpy:Cphy_3784"/>
<dbReference type="eggNOG" id="COG3708">
    <property type="taxonomic scope" value="Bacteria"/>
</dbReference>
<dbReference type="InterPro" id="IPR025868">
    <property type="entry name" value="Zn_ribbon_dom_put"/>
</dbReference>
<dbReference type="AlphaFoldDB" id="A9KKE0"/>
<accession>A9KKE0</accession>
<sequence length="87" mass="10225">MEGKVCQSCAMPLTKEEEFATNADGSKNEEYCIYCYKDGDFVSNQSMEEMVEFCIPFVYKEGEGKTVDEVRKDMLTYYKTLNRWREN</sequence>
<dbReference type="Pfam" id="PF12674">
    <property type="entry name" value="Zn_ribbon_2"/>
    <property type="match status" value="1"/>
</dbReference>
<reference evidence="3" key="1">
    <citation type="submission" date="2007-11" db="EMBL/GenBank/DDBJ databases">
        <title>Complete genome sequence of Clostridium phytofermentans ISDg.</title>
        <authorList>
            <person name="Leschine S.B."/>
            <person name="Warnick T.A."/>
            <person name="Blanchard J.L."/>
            <person name="Schnell D.J."/>
            <person name="Petit E.L."/>
            <person name="LaTouf W.G."/>
            <person name="Copeland A."/>
            <person name="Lucas S."/>
            <person name="Lapidus A."/>
            <person name="Barry K."/>
            <person name="Glavina del Rio T."/>
            <person name="Dalin E."/>
            <person name="Tice H."/>
            <person name="Pitluck S."/>
            <person name="Kiss H."/>
            <person name="Brettin T."/>
            <person name="Bruce D."/>
            <person name="Detter J.C."/>
            <person name="Han C."/>
            <person name="Kuske C."/>
            <person name="Schmutz J."/>
            <person name="Larimer F."/>
            <person name="Land M."/>
            <person name="Hauser L."/>
            <person name="Kyrpides N."/>
            <person name="Kim E.A."/>
            <person name="Richardson P."/>
        </authorList>
    </citation>
    <scope>NUCLEOTIDE SEQUENCE [LARGE SCALE GENOMIC DNA]</scope>
    <source>
        <strain evidence="3">ATCC 700394 / DSM 18823 / ISDg</strain>
    </source>
</reference>
<proteinExistence type="predicted"/>
<evidence type="ECO:0000313" key="3">
    <source>
        <dbReference type="Proteomes" id="UP000000370"/>
    </source>
</evidence>
<gene>
    <name evidence="2" type="ordered locus">Cphy_3784</name>
</gene>